<dbReference type="EMBL" id="QJKJ01006173">
    <property type="protein sequence ID" value="RDX87612.1"/>
    <property type="molecule type" value="Genomic_DNA"/>
</dbReference>
<feature type="non-terminal residue" evidence="1">
    <location>
        <position position="1"/>
    </location>
</feature>
<dbReference type="SUPFAM" id="SSF50630">
    <property type="entry name" value="Acid proteases"/>
    <property type="match status" value="1"/>
</dbReference>
<keyword evidence="2" id="KW-1185">Reference proteome</keyword>
<protein>
    <recommendedName>
        <fullName evidence="3">Peptidase A2 domain-containing protein</fullName>
    </recommendedName>
</protein>
<comment type="caution">
    <text evidence="1">The sequence shown here is derived from an EMBL/GenBank/DDBJ whole genome shotgun (WGS) entry which is preliminary data.</text>
</comment>
<evidence type="ECO:0000313" key="2">
    <source>
        <dbReference type="Proteomes" id="UP000257109"/>
    </source>
</evidence>
<dbReference type="InterPro" id="IPR021109">
    <property type="entry name" value="Peptidase_aspartic_dom_sf"/>
</dbReference>
<sequence>MIARVLIDNGSSLNVLPKSTLDKLCSLRASSVVVRAFDGSKRDVMGETTLPLYVGPTLFDIVFKVIDICPAYSCLLGRP</sequence>
<gene>
    <name evidence="1" type="ORF">CR513_30897</name>
</gene>
<accession>A0A371GAN2</accession>
<evidence type="ECO:0008006" key="3">
    <source>
        <dbReference type="Google" id="ProtNLM"/>
    </source>
</evidence>
<evidence type="ECO:0000313" key="1">
    <source>
        <dbReference type="EMBL" id="RDX87612.1"/>
    </source>
</evidence>
<dbReference type="Gene3D" id="2.40.70.10">
    <property type="entry name" value="Acid Proteases"/>
    <property type="match status" value="1"/>
</dbReference>
<dbReference type="Proteomes" id="UP000257109">
    <property type="component" value="Unassembled WGS sequence"/>
</dbReference>
<name>A0A371GAN2_MUCPR</name>
<dbReference type="OrthoDB" id="5430981at2759"/>
<proteinExistence type="predicted"/>
<reference evidence="1" key="1">
    <citation type="submission" date="2018-05" db="EMBL/GenBank/DDBJ databases">
        <title>Draft genome of Mucuna pruriens seed.</title>
        <authorList>
            <person name="Nnadi N.E."/>
            <person name="Vos R."/>
            <person name="Hasami M.H."/>
            <person name="Devisetty U.K."/>
            <person name="Aguiy J.C."/>
        </authorList>
    </citation>
    <scope>NUCLEOTIDE SEQUENCE [LARGE SCALE GENOMIC DNA]</scope>
    <source>
        <strain evidence="1">JCA_2017</strain>
    </source>
</reference>
<dbReference type="AlphaFoldDB" id="A0A371GAN2"/>
<dbReference type="CDD" id="cd00303">
    <property type="entry name" value="retropepsin_like"/>
    <property type="match status" value="1"/>
</dbReference>
<dbReference type="PANTHER" id="PTHR33240">
    <property type="entry name" value="OS08G0508500 PROTEIN"/>
    <property type="match status" value="1"/>
</dbReference>
<dbReference type="PANTHER" id="PTHR33240:SF15">
    <property type="entry name" value="GAG-PRO-LIKE PROTEIN"/>
    <property type="match status" value="1"/>
</dbReference>
<organism evidence="1 2">
    <name type="scientific">Mucuna pruriens</name>
    <name type="common">Velvet bean</name>
    <name type="synonym">Dolichos pruriens</name>
    <dbReference type="NCBI Taxonomy" id="157652"/>
    <lineage>
        <taxon>Eukaryota</taxon>
        <taxon>Viridiplantae</taxon>
        <taxon>Streptophyta</taxon>
        <taxon>Embryophyta</taxon>
        <taxon>Tracheophyta</taxon>
        <taxon>Spermatophyta</taxon>
        <taxon>Magnoliopsida</taxon>
        <taxon>eudicotyledons</taxon>
        <taxon>Gunneridae</taxon>
        <taxon>Pentapetalae</taxon>
        <taxon>rosids</taxon>
        <taxon>fabids</taxon>
        <taxon>Fabales</taxon>
        <taxon>Fabaceae</taxon>
        <taxon>Papilionoideae</taxon>
        <taxon>50 kb inversion clade</taxon>
        <taxon>NPAAA clade</taxon>
        <taxon>indigoferoid/millettioid clade</taxon>
        <taxon>Phaseoleae</taxon>
        <taxon>Mucuna</taxon>
    </lineage>
</organism>